<gene>
    <name evidence="1" type="ORF">M9Y10_001490</name>
</gene>
<organism evidence="1 2">
    <name type="scientific">Tritrichomonas musculus</name>
    <dbReference type="NCBI Taxonomy" id="1915356"/>
    <lineage>
        <taxon>Eukaryota</taxon>
        <taxon>Metamonada</taxon>
        <taxon>Parabasalia</taxon>
        <taxon>Tritrichomonadida</taxon>
        <taxon>Tritrichomonadidae</taxon>
        <taxon>Tritrichomonas</taxon>
    </lineage>
</organism>
<protein>
    <submittedName>
        <fullName evidence="1">Uncharacterized protein</fullName>
    </submittedName>
</protein>
<accession>A0ABR2L779</accession>
<evidence type="ECO:0000313" key="2">
    <source>
        <dbReference type="Proteomes" id="UP001470230"/>
    </source>
</evidence>
<reference evidence="1 2" key="1">
    <citation type="submission" date="2024-04" db="EMBL/GenBank/DDBJ databases">
        <title>Tritrichomonas musculus Genome.</title>
        <authorList>
            <person name="Alves-Ferreira E."/>
            <person name="Grigg M."/>
            <person name="Lorenzi H."/>
            <person name="Galac M."/>
        </authorList>
    </citation>
    <scope>NUCLEOTIDE SEQUENCE [LARGE SCALE GENOMIC DNA]</scope>
    <source>
        <strain evidence="1 2">EAF2021</strain>
    </source>
</reference>
<evidence type="ECO:0000313" key="1">
    <source>
        <dbReference type="EMBL" id="KAK8899188.1"/>
    </source>
</evidence>
<keyword evidence="2" id="KW-1185">Reference proteome</keyword>
<name>A0ABR2L779_9EUKA</name>
<dbReference type="Proteomes" id="UP001470230">
    <property type="component" value="Unassembled WGS sequence"/>
</dbReference>
<sequence>MKNNINNSIELLIKSSNKGFLPSLHLLSLALIKNYGFNIENIYRKLLETSPNLIEEVNNLINEKKLFFKEIFDAYYCYYEQINYLYNYLLEIIPSHDIFVPSQNQTKKDISSEFYEGFYN</sequence>
<proteinExistence type="predicted"/>
<comment type="caution">
    <text evidence="1">The sequence shown here is derived from an EMBL/GenBank/DDBJ whole genome shotgun (WGS) entry which is preliminary data.</text>
</comment>
<dbReference type="EMBL" id="JAPFFF010000001">
    <property type="protein sequence ID" value="KAK8899188.1"/>
    <property type="molecule type" value="Genomic_DNA"/>
</dbReference>